<evidence type="ECO:0000256" key="4">
    <source>
        <dbReference type="ARBA" id="ARBA00023163"/>
    </source>
</evidence>
<dbReference type="GO" id="GO:0006352">
    <property type="term" value="P:DNA-templated transcription initiation"/>
    <property type="evidence" value="ECO:0007669"/>
    <property type="project" value="InterPro"/>
</dbReference>
<dbReference type="Gene3D" id="1.10.1740.10">
    <property type="match status" value="1"/>
</dbReference>
<dbReference type="NCBIfam" id="TIGR02937">
    <property type="entry name" value="sigma70-ECF"/>
    <property type="match status" value="1"/>
</dbReference>
<dbReference type="PROSITE" id="PS00622">
    <property type="entry name" value="HTH_LUXR_1"/>
    <property type="match status" value="1"/>
</dbReference>
<dbReference type="Pfam" id="PF08281">
    <property type="entry name" value="Sigma70_r4_2"/>
    <property type="match status" value="1"/>
</dbReference>
<dbReference type="InterPro" id="IPR000792">
    <property type="entry name" value="Tscrpt_reg_LuxR_C"/>
</dbReference>
<evidence type="ECO:0000256" key="1">
    <source>
        <dbReference type="ARBA" id="ARBA00010641"/>
    </source>
</evidence>
<keyword evidence="7" id="KW-1185">Reference proteome</keyword>
<evidence type="ECO:0000256" key="2">
    <source>
        <dbReference type="ARBA" id="ARBA00023015"/>
    </source>
</evidence>
<dbReference type="PANTHER" id="PTHR43133:SF45">
    <property type="entry name" value="RNA POLYMERASE ECF-TYPE SIGMA FACTOR"/>
    <property type="match status" value="1"/>
</dbReference>
<reference evidence="6 7" key="1">
    <citation type="submission" date="2020-08" db="EMBL/GenBank/DDBJ databases">
        <title>Genomic Encyclopedia of Type Strains, Phase IV (KMG-IV): sequencing the most valuable type-strain genomes for metagenomic binning, comparative biology and taxonomic classification.</title>
        <authorList>
            <person name="Goeker M."/>
        </authorList>
    </citation>
    <scope>NUCLEOTIDE SEQUENCE [LARGE SCALE GENOMIC DNA]</scope>
    <source>
        <strain evidence="6 7">DSM 103725</strain>
    </source>
</reference>
<dbReference type="Proteomes" id="UP000541810">
    <property type="component" value="Unassembled WGS sequence"/>
</dbReference>
<keyword evidence="2" id="KW-0805">Transcription regulation</keyword>
<evidence type="ECO:0000313" key="7">
    <source>
        <dbReference type="Proteomes" id="UP000541810"/>
    </source>
</evidence>
<dbReference type="InterPro" id="IPR014284">
    <property type="entry name" value="RNA_pol_sigma-70_dom"/>
</dbReference>
<dbReference type="GO" id="GO:0003677">
    <property type="term" value="F:DNA binding"/>
    <property type="evidence" value="ECO:0007669"/>
    <property type="project" value="InterPro"/>
</dbReference>
<gene>
    <name evidence="6" type="ORF">HNQ40_002105</name>
</gene>
<dbReference type="EMBL" id="JACHGY010000001">
    <property type="protein sequence ID" value="MBB6430299.1"/>
    <property type="molecule type" value="Genomic_DNA"/>
</dbReference>
<dbReference type="AlphaFoldDB" id="A0A7X0H9K1"/>
<dbReference type="GO" id="GO:0016987">
    <property type="term" value="F:sigma factor activity"/>
    <property type="evidence" value="ECO:0007669"/>
    <property type="project" value="UniProtKB-KW"/>
</dbReference>
<organism evidence="6 7">
    <name type="scientific">Algisphaera agarilytica</name>
    <dbReference type="NCBI Taxonomy" id="1385975"/>
    <lineage>
        <taxon>Bacteria</taxon>
        <taxon>Pseudomonadati</taxon>
        <taxon>Planctomycetota</taxon>
        <taxon>Phycisphaerae</taxon>
        <taxon>Phycisphaerales</taxon>
        <taxon>Phycisphaeraceae</taxon>
        <taxon>Algisphaera</taxon>
    </lineage>
</organism>
<dbReference type="PANTHER" id="PTHR43133">
    <property type="entry name" value="RNA POLYMERASE ECF-TYPE SIGMA FACTO"/>
    <property type="match status" value="1"/>
</dbReference>
<dbReference type="SUPFAM" id="SSF88659">
    <property type="entry name" value="Sigma3 and sigma4 domains of RNA polymerase sigma factors"/>
    <property type="match status" value="1"/>
</dbReference>
<keyword evidence="4" id="KW-0804">Transcription</keyword>
<evidence type="ECO:0000313" key="6">
    <source>
        <dbReference type="EMBL" id="MBB6430299.1"/>
    </source>
</evidence>
<sequence length="169" mass="19582">MTPREQKAQAQTFDRWLAEHRGILFKVVRAYAFTIHDQDDLYQEICAQLWRSVPKFQHASSETTWIYRVSLYTAMRWSKTQKKHRSQPLAGHEPVLTPLDQPDDQRLAWLYQQIAKLNEVDRSVTLMMFDGIPYAEIAEALGISESNVGVKVHRIKQRLTRAAEEGGIS</sequence>
<dbReference type="InterPro" id="IPR007627">
    <property type="entry name" value="RNA_pol_sigma70_r2"/>
</dbReference>
<keyword evidence="3" id="KW-0731">Sigma factor</keyword>
<dbReference type="RefSeq" id="WP_184677821.1">
    <property type="nucleotide sequence ID" value="NZ_JACHGY010000001.1"/>
</dbReference>
<feature type="domain" description="HTH luxR-type" evidence="5">
    <location>
        <begin position="131"/>
        <end position="158"/>
    </location>
</feature>
<dbReference type="Pfam" id="PF04542">
    <property type="entry name" value="Sigma70_r2"/>
    <property type="match status" value="1"/>
</dbReference>
<name>A0A7X0H9K1_9BACT</name>
<dbReference type="Gene3D" id="1.10.10.10">
    <property type="entry name" value="Winged helix-like DNA-binding domain superfamily/Winged helix DNA-binding domain"/>
    <property type="match status" value="1"/>
</dbReference>
<protein>
    <submittedName>
        <fullName evidence="6">RNA polymerase sigma-70 factor (ECF subfamily)</fullName>
    </submittedName>
</protein>
<dbReference type="InterPro" id="IPR036388">
    <property type="entry name" value="WH-like_DNA-bd_sf"/>
</dbReference>
<accession>A0A7X0H9K1</accession>
<evidence type="ECO:0000259" key="5">
    <source>
        <dbReference type="PROSITE" id="PS00622"/>
    </source>
</evidence>
<comment type="caution">
    <text evidence="6">The sequence shown here is derived from an EMBL/GenBank/DDBJ whole genome shotgun (WGS) entry which is preliminary data.</text>
</comment>
<dbReference type="InterPro" id="IPR039425">
    <property type="entry name" value="RNA_pol_sigma-70-like"/>
</dbReference>
<dbReference type="InterPro" id="IPR013325">
    <property type="entry name" value="RNA_pol_sigma_r2"/>
</dbReference>
<proteinExistence type="inferred from homology"/>
<comment type="similarity">
    <text evidence="1">Belongs to the sigma-70 factor family. ECF subfamily.</text>
</comment>
<dbReference type="SUPFAM" id="SSF88946">
    <property type="entry name" value="Sigma2 domain of RNA polymerase sigma factors"/>
    <property type="match status" value="1"/>
</dbReference>
<dbReference type="InterPro" id="IPR013324">
    <property type="entry name" value="RNA_pol_sigma_r3/r4-like"/>
</dbReference>
<evidence type="ECO:0000256" key="3">
    <source>
        <dbReference type="ARBA" id="ARBA00023082"/>
    </source>
</evidence>
<dbReference type="InterPro" id="IPR013249">
    <property type="entry name" value="RNA_pol_sigma70_r4_t2"/>
</dbReference>